<dbReference type="InterPro" id="IPR018644">
    <property type="entry name" value="DUF2071"/>
</dbReference>
<dbReference type="SUPFAM" id="SSF160104">
    <property type="entry name" value="Acetoacetate decarboxylase-like"/>
    <property type="match status" value="1"/>
</dbReference>
<dbReference type="OrthoDB" id="150993at2"/>
<accession>A0A367FTN7</accession>
<evidence type="ECO:0000313" key="1">
    <source>
        <dbReference type="EMBL" id="RCG33162.1"/>
    </source>
</evidence>
<name>A0A367FTN7_9ACTN</name>
<keyword evidence="2" id="KW-1185">Reference proteome</keyword>
<gene>
    <name evidence="1" type="ORF">DQ384_01605</name>
</gene>
<dbReference type="Pfam" id="PF09844">
    <property type="entry name" value="DUF2071"/>
    <property type="match status" value="1"/>
</dbReference>
<dbReference type="InterPro" id="IPR023375">
    <property type="entry name" value="ADC_dom_sf"/>
</dbReference>
<dbReference type="AlphaFoldDB" id="A0A367FTN7"/>
<comment type="caution">
    <text evidence="1">The sequence shown here is derived from an EMBL/GenBank/DDBJ whole genome shotgun (WGS) entry which is preliminary data.</text>
</comment>
<evidence type="ECO:0000313" key="2">
    <source>
        <dbReference type="Proteomes" id="UP000253094"/>
    </source>
</evidence>
<dbReference type="EMBL" id="QOIL01000001">
    <property type="protein sequence ID" value="RCG33162.1"/>
    <property type="molecule type" value="Genomic_DNA"/>
</dbReference>
<dbReference type="PANTHER" id="PTHR39186:SF1">
    <property type="entry name" value="DUF2071 DOMAIN-CONTAINING PROTEIN"/>
    <property type="match status" value="1"/>
</dbReference>
<sequence length="234" mass="26029">MGTTRVPRPIMYQAWSDLTFIHWRYPAAAVQRLLPRGLTAEEFDGDAWVGLVPFAMEGLRVPGVPPPPGSSWFPETNVRTYVRDARGRSGLWFLSLDAGYLPAVVGGRAGYRLPYFWSDMSVRADGDRYVYRSRRRVPGPAGARCDADVELGPPLAGRDGLAEFLTERYRLFTVVAGGLASARVEHRPWPLRHARLTHLDEDVVRAAGLPAPAQEPLVHASAGVRVRIGMWSRR</sequence>
<dbReference type="Gene3D" id="2.40.400.10">
    <property type="entry name" value="Acetoacetate decarboxylase-like"/>
    <property type="match status" value="1"/>
</dbReference>
<reference evidence="1 2" key="1">
    <citation type="submission" date="2018-06" db="EMBL/GenBank/DDBJ databases">
        <title>Sphaerisporangium craniellae sp. nov., isolated from a marine sponge in the South China Sea.</title>
        <authorList>
            <person name="Li L."/>
        </authorList>
    </citation>
    <scope>NUCLEOTIDE SEQUENCE [LARGE SCALE GENOMIC DNA]</scope>
    <source>
        <strain evidence="1 2">CCTCC AA 208026</strain>
    </source>
</reference>
<protein>
    <submittedName>
        <fullName evidence="1">DUF2071 domain-containing protein</fullName>
    </submittedName>
</protein>
<proteinExistence type="predicted"/>
<dbReference type="Proteomes" id="UP000253094">
    <property type="component" value="Unassembled WGS sequence"/>
</dbReference>
<dbReference type="PANTHER" id="PTHR39186">
    <property type="entry name" value="DUF2071 FAMILY PROTEIN"/>
    <property type="match status" value="1"/>
</dbReference>
<organism evidence="1 2">
    <name type="scientific">Sphaerisporangium album</name>
    <dbReference type="NCBI Taxonomy" id="509200"/>
    <lineage>
        <taxon>Bacteria</taxon>
        <taxon>Bacillati</taxon>
        <taxon>Actinomycetota</taxon>
        <taxon>Actinomycetes</taxon>
        <taxon>Streptosporangiales</taxon>
        <taxon>Streptosporangiaceae</taxon>
        <taxon>Sphaerisporangium</taxon>
    </lineage>
</organism>
<dbReference type="RefSeq" id="WP_114026826.1">
    <property type="nucleotide sequence ID" value="NZ_QOIL01000001.1"/>
</dbReference>